<dbReference type="GO" id="GO:0008745">
    <property type="term" value="F:N-acetylmuramoyl-L-alanine amidase activity"/>
    <property type="evidence" value="ECO:0007669"/>
    <property type="project" value="InterPro"/>
</dbReference>
<dbReference type="SUPFAM" id="SSF53187">
    <property type="entry name" value="Zn-dependent exopeptidases"/>
    <property type="match status" value="1"/>
</dbReference>
<dbReference type="GO" id="GO:0030288">
    <property type="term" value="C:outer membrane-bounded periplasmic space"/>
    <property type="evidence" value="ECO:0007669"/>
    <property type="project" value="TreeGrafter"/>
</dbReference>
<keyword evidence="2" id="KW-0812">Transmembrane</keyword>
<proteinExistence type="predicted"/>
<dbReference type="CDD" id="cd02696">
    <property type="entry name" value="MurNAc-LAA"/>
    <property type="match status" value="1"/>
</dbReference>
<evidence type="ECO:0000256" key="2">
    <source>
        <dbReference type="SAM" id="Phobius"/>
    </source>
</evidence>
<gene>
    <name evidence="4" type="ORF">LCGC14_1952350</name>
</gene>
<sequence>QINQGVMTIILARNLAKKAVVVFTMLVLIVPIMMAAIPVTSAKAATRKNFKGIKIAVDPGHGGKDGGALAPNRLTEKFINLSVSKYLAAYLKKAGAKVVMTRKTDKFVSLPGRAAIANRHKVHRFVSVHQNSAANRKANGTETYYYHPSSARLARYVQRFLLKYSKLPNRGVRQKSLAVIRRSNMKGVLTEASFISNPKEAAKMKKGYYRKRQALAIFNALKKELGVKDAPKPKPKPKPPKPLAPAELKVHAGGKVSMQNTKTSVHIPYATGADNLISITNISGELAKPKVIFNDALGKQIAELEPFLRAKTIFSFYPKNLVGEDFIGSIDIIEPMGTISPGFIAALMAE</sequence>
<feature type="non-terminal residue" evidence="4">
    <location>
        <position position="1"/>
    </location>
</feature>
<dbReference type="InterPro" id="IPR002508">
    <property type="entry name" value="MurNAc-LAA_cat"/>
</dbReference>
<dbReference type="AlphaFoldDB" id="A0A0F9HVG6"/>
<comment type="caution">
    <text evidence="4">The sequence shown here is derived from an EMBL/GenBank/DDBJ whole genome shotgun (WGS) entry which is preliminary data.</text>
</comment>
<feature type="transmembrane region" description="Helical" evidence="2">
    <location>
        <begin position="20"/>
        <end position="39"/>
    </location>
</feature>
<feature type="domain" description="MurNAc-LAA" evidence="3">
    <location>
        <begin position="114"/>
        <end position="222"/>
    </location>
</feature>
<dbReference type="Pfam" id="PF01520">
    <property type="entry name" value="Amidase_3"/>
    <property type="match status" value="1"/>
</dbReference>
<reference evidence="4" key="1">
    <citation type="journal article" date="2015" name="Nature">
        <title>Complex archaea that bridge the gap between prokaryotes and eukaryotes.</title>
        <authorList>
            <person name="Spang A."/>
            <person name="Saw J.H."/>
            <person name="Jorgensen S.L."/>
            <person name="Zaremba-Niedzwiedzka K."/>
            <person name="Martijn J."/>
            <person name="Lind A.E."/>
            <person name="van Eijk R."/>
            <person name="Schleper C."/>
            <person name="Guy L."/>
            <person name="Ettema T.J."/>
        </authorList>
    </citation>
    <scope>NUCLEOTIDE SEQUENCE</scope>
</reference>
<evidence type="ECO:0000259" key="3">
    <source>
        <dbReference type="SMART" id="SM00646"/>
    </source>
</evidence>
<evidence type="ECO:0000256" key="1">
    <source>
        <dbReference type="ARBA" id="ARBA00022801"/>
    </source>
</evidence>
<accession>A0A0F9HVG6</accession>
<dbReference type="SMART" id="SM00646">
    <property type="entry name" value="Ami_3"/>
    <property type="match status" value="1"/>
</dbReference>
<dbReference type="PANTHER" id="PTHR30404">
    <property type="entry name" value="N-ACETYLMURAMOYL-L-ALANINE AMIDASE"/>
    <property type="match status" value="1"/>
</dbReference>
<dbReference type="GO" id="GO:0009253">
    <property type="term" value="P:peptidoglycan catabolic process"/>
    <property type="evidence" value="ECO:0007669"/>
    <property type="project" value="InterPro"/>
</dbReference>
<evidence type="ECO:0000313" key="4">
    <source>
        <dbReference type="EMBL" id="KKL85675.1"/>
    </source>
</evidence>
<keyword evidence="2" id="KW-1133">Transmembrane helix</keyword>
<dbReference type="InterPro" id="IPR050695">
    <property type="entry name" value="N-acetylmuramoyl_amidase_3"/>
</dbReference>
<keyword evidence="1" id="KW-0378">Hydrolase</keyword>
<dbReference type="Gene3D" id="3.40.630.40">
    <property type="entry name" value="Zn-dependent exopeptidases"/>
    <property type="match status" value="1"/>
</dbReference>
<organism evidence="4">
    <name type="scientific">marine sediment metagenome</name>
    <dbReference type="NCBI Taxonomy" id="412755"/>
    <lineage>
        <taxon>unclassified sequences</taxon>
        <taxon>metagenomes</taxon>
        <taxon>ecological metagenomes</taxon>
    </lineage>
</organism>
<protein>
    <recommendedName>
        <fullName evidence="3">MurNAc-LAA domain-containing protein</fullName>
    </recommendedName>
</protein>
<dbReference type="PANTHER" id="PTHR30404:SF0">
    <property type="entry name" value="N-ACETYLMURAMOYL-L-ALANINE AMIDASE AMIC"/>
    <property type="match status" value="1"/>
</dbReference>
<name>A0A0F9HVG6_9ZZZZ</name>
<keyword evidence="2" id="KW-0472">Membrane</keyword>
<dbReference type="EMBL" id="LAZR01021340">
    <property type="protein sequence ID" value="KKL85675.1"/>
    <property type="molecule type" value="Genomic_DNA"/>
</dbReference>